<dbReference type="GO" id="GO:0005886">
    <property type="term" value="C:plasma membrane"/>
    <property type="evidence" value="ECO:0007669"/>
    <property type="project" value="TreeGrafter"/>
</dbReference>
<keyword evidence="2" id="KW-1133">Transmembrane helix</keyword>
<feature type="compositionally biased region" description="Basic residues" evidence="1">
    <location>
        <begin position="264"/>
        <end position="273"/>
    </location>
</feature>
<feature type="transmembrane region" description="Helical" evidence="2">
    <location>
        <begin position="6"/>
        <end position="30"/>
    </location>
</feature>
<protein>
    <recommendedName>
        <fullName evidence="4">Zinc/iron permease</fullName>
    </recommendedName>
</protein>
<dbReference type="VEuPathDB" id="CryptoDB:Cvel_12912"/>
<evidence type="ECO:0000313" key="3">
    <source>
        <dbReference type="EMBL" id="CUC10852.1"/>
    </source>
</evidence>
<dbReference type="GO" id="GO:0005385">
    <property type="term" value="F:zinc ion transmembrane transporter activity"/>
    <property type="evidence" value="ECO:0007669"/>
    <property type="project" value="TreeGrafter"/>
</dbReference>
<dbReference type="PANTHER" id="PTHR11040:SF140">
    <property type="entry name" value="ZRT (ZRT), IRT- (IRT-) LIKE PROTEIN TRANSPORTER"/>
    <property type="match status" value="1"/>
</dbReference>
<feature type="region of interest" description="Disordered" evidence="1">
    <location>
        <begin position="84"/>
        <end position="123"/>
    </location>
</feature>
<keyword evidence="2" id="KW-0812">Transmembrane</keyword>
<feature type="transmembrane region" description="Helical" evidence="2">
    <location>
        <begin position="215"/>
        <end position="234"/>
    </location>
</feature>
<keyword evidence="2" id="KW-0472">Membrane</keyword>
<dbReference type="EMBL" id="CDMZ01005802">
    <property type="protein sequence ID" value="CUC10852.1"/>
    <property type="molecule type" value="Genomic_DNA"/>
</dbReference>
<evidence type="ECO:0000256" key="1">
    <source>
        <dbReference type="SAM" id="MobiDB-lite"/>
    </source>
</evidence>
<organism evidence="3">
    <name type="scientific">Chromera velia CCMP2878</name>
    <dbReference type="NCBI Taxonomy" id="1169474"/>
    <lineage>
        <taxon>Eukaryota</taxon>
        <taxon>Sar</taxon>
        <taxon>Alveolata</taxon>
        <taxon>Colpodellida</taxon>
        <taxon>Chromeraceae</taxon>
        <taxon>Chromera</taxon>
    </lineage>
</organism>
<feature type="compositionally biased region" description="Polar residues" evidence="1">
    <location>
        <begin position="85"/>
        <end position="103"/>
    </location>
</feature>
<feature type="transmembrane region" description="Helical" evidence="2">
    <location>
        <begin position="42"/>
        <end position="63"/>
    </location>
</feature>
<evidence type="ECO:0008006" key="4">
    <source>
        <dbReference type="Google" id="ProtNLM"/>
    </source>
</evidence>
<evidence type="ECO:0000256" key="2">
    <source>
        <dbReference type="SAM" id="Phobius"/>
    </source>
</evidence>
<gene>
    <name evidence="3" type="ORF">Cvel_12912.t2.CR2</name>
</gene>
<proteinExistence type="predicted"/>
<dbReference type="PANTHER" id="PTHR11040">
    <property type="entry name" value="ZINC/IRON TRANSPORTER"/>
    <property type="match status" value="1"/>
</dbReference>
<feature type="region of interest" description="Disordered" evidence="1">
    <location>
        <begin position="254"/>
        <end position="294"/>
    </location>
</feature>
<dbReference type="AlphaFoldDB" id="A0A0K6SB27"/>
<reference evidence="3" key="1">
    <citation type="submission" date="2014-11" db="EMBL/GenBank/DDBJ databases">
        <title>Molecular phylogeny of cliff fern family Woodsiaceae with morphological implications.</title>
        <authorList>
            <person name="Shao Y.-Z."/>
            <person name="Wei R."/>
            <person name="Zhang X.-C."/>
        </authorList>
    </citation>
    <scope>NUCLEOTIDE SEQUENCE</scope>
</reference>
<feature type="transmembrane region" description="Helical" evidence="2">
    <location>
        <begin position="186"/>
        <end position="208"/>
    </location>
</feature>
<feature type="transmembrane region" description="Helical" evidence="2">
    <location>
        <begin position="130"/>
        <end position="146"/>
    </location>
</feature>
<accession>A0A0K6SB27</accession>
<feature type="transmembrane region" description="Helical" evidence="2">
    <location>
        <begin position="158"/>
        <end position="180"/>
    </location>
</feature>
<sequence length="327" mass="34020">MASSDWALVGHKLGAITVMLIISALSAYLPYLSKALTENRRLIDICSCFGGGTFLALGLFHLFPEEDVKNQISSSFRLSKVLATGGSTSRSPRQSFSNPQANASEAMAETTPQTSYAEEDTETPQANNNAMTAYLMVIALSLHSFFEGYQAAIPLSVFVAATPVGALFGMAIASSASAAVCGIFDSLALGTILYVATCEIISAEFALGRNRKSKFCAFLVGAAVVFLLTMLHQVHGHSHGDGCSHGHSHGGAACSHGSGDVHGHSHSHGHSHAHGAADHGHSHGGGAAGTDEHEHGHNNAYLAFEAAAAGAEAKGPDTEMISDFMRA</sequence>
<name>A0A0K6SB27_9ALVE</name>